<sequence length="197" mass="20503">MRKFITAIAFMLATASGAQAALIGSATTVSGGGGAAIYSEGPASIGYYLPGVEQPQTFIGGLVGEGTTVFELTSGSDFDFAVGLLTNGVNDRMQFRSGGGAFGQVESYWFFDDFTGASGIDFQGFTISRLVLTVIASFVSPGSDPNNDGIWTEESYSLRLDVYDDSVSDVPLPAATPLFAAALMGGAGFLRRKRKAA</sequence>
<dbReference type="Proteomes" id="UP001596116">
    <property type="component" value="Unassembled WGS sequence"/>
</dbReference>
<keyword evidence="4" id="KW-1185">Reference proteome</keyword>
<evidence type="ECO:0000313" key="3">
    <source>
        <dbReference type="EMBL" id="MFC6036496.1"/>
    </source>
</evidence>
<dbReference type="RefSeq" id="WP_379882266.1">
    <property type="nucleotide sequence ID" value="NZ_JBHPON010000002.1"/>
</dbReference>
<keyword evidence="1" id="KW-0812">Transmembrane</keyword>
<comment type="caution">
    <text evidence="3">The sequence shown here is derived from an EMBL/GenBank/DDBJ whole genome shotgun (WGS) entry which is preliminary data.</text>
</comment>
<feature type="transmembrane region" description="Helical" evidence="1">
    <location>
        <begin position="170"/>
        <end position="190"/>
    </location>
</feature>
<name>A0ABW1KWK4_9PROT</name>
<keyword evidence="2" id="KW-0732">Signal</keyword>
<keyword evidence="1" id="KW-1133">Transmembrane helix</keyword>
<protein>
    <recommendedName>
        <fullName evidence="5">VPLPA-CTERM sorting domain-containing protein</fullName>
    </recommendedName>
</protein>
<organism evidence="3 4">
    <name type="scientific">Hyphococcus aureus</name>
    <dbReference type="NCBI Taxonomy" id="2666033"/>
    <lineage>
        <taxon>Bacteria</taxon>
        <taxon>Pseudomonadati</taxon>
        <taxon>Pseudomonadota</taxon>
        <taxon>Alphaproteobacteria</taxon>
        <taxon>Parvularculales</taxon>
        <taxon>Parvularculaceae</taxon>
        <taxon>Hyphococcus</taxon>
    </lineage>
</organism>
<evidence type="ECO:0000256" key="1">
    <source>
        <dbReference type="SAM" id="Phobius"/>
    </source>
</evidence>
<evidence type="ECO:0000256" key="2">
    <source>
        <dbReference type="SAM" id="SignalP"/>
    </source>
</evidence>
<dbReference type="EMBL" id="JBHPON010000002">
    <property type="protein sequence ID" value="MFC6036496.1"/>
    <property type="molecule type" value="Genomic_DNA"/>
</dbReference>
<proteinExistence type="predicted"/>
<evidence type="ECO:0008006" key="5">
    <source>
        <dbReference type="Google" id="ProtNLM"/>
    </source>
</evidence>
<accession>A0ABW1KWK4</accession>
<evidence type="ECO:0000313" key="4">
    <source>
        <dbReference type="Proteomes" id="UP001596116"/>
    </source>
</evidence>
<gene>
    <name evidence="3" type="ORF">ACFMB1_13145</name>
</gene>
<keyword evidence="1" id="KW-0472">Membrane</keyword>
<feature type="signal peptide" evidence="2">
    <location>
        <begin position="1"/>
        <end position="20"/>
    </location>
</feature>
<feature type="chain" id="PRO_5045850230" description="VPLPA-CTERM sorting domain-containing protein" evidence="2">
    <location>
        <begin position="21"/>
        <end position="197"/>
    </location>
</feature>
<reference evidence="3 4" key="1">
    <citation type="submission" date="2024-09" db="EMBL/GenBank/DDBJ databases">
        <authorList>
            <person name="Zhang Z.-H."/>
        </authorList>
    </citation>
    <scope>NUCLEOTIDE SEQUENCE [LARGE SCALE GENOMIC DNA]</scope>
    <source>
        <strain evidence="3 4">HHTR114</strain>
    </source>
</reference>